<protein>
    <recommendedName>
        <fullName evidence="4">PsbP C-terminal domain-containing protein</fullName>
    </recommendedName>
</protein>
<keyword evidence="1" id="KW-0732">Signal</keyword>
<reference evidence="2 3" key="1">
    <citation type="submission" date="2010-08" db="EMBL/GenBank/DDBJ databases">
        <authorList>
            <person name="Weinstock G."/>
            <person name="Sodergren E."/>
            <person name="Clifton S."/>
            <person name="Fulton L."/>
            <person name="Fulton B."/>
            <person name="Courtney L."/>
            <person name="Fronick C."/>
            <person name="Harrison M."/>
            <person name="Strong C."/>
            <person name="Farmer C."/>
            <person name="Delahaunty K."/>
            <person name="Markovic C."/>
            <person name="Hall O."/>
            <person name="Minx P."/>
            <person name="Tomlinson C."/>
            <person name="Mitreva M."/>
            <person name="Hou S."/>
            <person name="Chen J."/>
            <person name="Wollam A."/>
            <person name="Pepin K.H."/>
            <person name="Johnson M."/>
            <person name="Bhonagiri V."/>
            <person name="Zhang X."/>
            <person name="Suruliraj S."/>
            <person name="Warren W."/>
            <person name="Chinwalla A."/>
            <person name="Mardis E.R."/>
            <person name="Wilson R.K."/>
        </authorList>
    </citation>
    <scope>NUCLEOTIDE SEQUENCE [LARGE SCALE GENOMIC DNA]</scope>
    <source>
        <strain evidence="2 3">F0359</strain>
    </source>
</reference>
<evidence type="ECO:0000256" key="1">
    <source>
        <dbReference type="SAM" id="SignalP"/>
    </source>
</evidence>
<evidence type="ECO:0000313" key="3">
    <source>
        <dbReference type="Proteomes" id="UP000003195"/>
    </source>
</evidence>
<accession>E2ZDR7</accession>
<dbReference type="STRING" id="706434.HMPREF9429_01572"/>
<feature type="chain" id="PRO_5039418917" description="PsbP C-terminal domain-containing protein" evidence="1">
    <location>
        <begin position="25"/>
        <end position="182"/>
    </location>
</feature>
<keyword evidence="3" id="KW-1185">Reference proteome</keyword>
<dbReference type="PROSITE" id="PS51257">
    <property type="entry name" value="PROKAR_LIPOPROTEIN"/>
    <property type="match status" value="1"/>
</dbReference>
<dbReference type="AlphaFoldDB" id="E2ZDR7"/>
<evidence type="ECO:0008006" key="4">
    <source>
        <dbReference type="Google" id="ProtNLM"/>
    </source>
</evidence>
<feature type="signal peptide" evidence="1">
    <location>
        <begin position="1"/>
        <end position="24"/>
    </location>
</feature>
<name>E2ZDR7_9FIRM</name>
<comment type="caution">
    <text evidence="2">The sequence shown here is derived from an EMBL/GenBank/DDBJ whole genome shotgun (WGS) entry which is preliminary data.</text>
</comment>
<sequence length="182" mass="20003">MMKSLKFISTVLLTASVLSLSGCGKTSIAEEYSFGNATLRAGNTQLMLFTPFDLVSETIKGTDRTVYGNQDAHVSIVVTYDPATGLTLDKVTDNAIAELSGHSEITITGKETKAAVVEGSKGKICTVDYTLTAKGQQVAVVEQILVFEHEGYIWTVRYTYRQDDETAKEVTDYIFKRFGNQY</sequence>
<proteinExistence type="predicted"/>
<dbReference type="eggNOG" id="ENOG502ZPF7">
    <property type="taxonomic scope" value="Bacteria"/>
</dbReference>
<dbReference type="EMBL" id="AECS01000039">
    <property type="protein sequence ID" value="EFQ03629.1"/>
    <property type="molecule type" value="Genomic_DNA"/>
</dbReference>
<evidence type="ECO:0000313" key="2">
    <source>
        <dbReference type="EMBL" id="EFQ03629.1"/>
    </source>
</evidence>
<gene>
    <name evidence="2" type="ORF">HMPREF9429_01572</name>
</gene>
<dbReference type="Proteomes" id="UP000003195">
    <property type="component" value="Unassembled WGS sequence"/>
</dbReference>
<dbReference type="HOGENOM" id="CLU_1508886_0_0_9"/>
<organism evidence="2 3">
    <name type="scientific">Megasphaera micronuciformis F0359</name>
    <dbReference type="NCBI Taxonomy" id="706434"/>
    <lineage>
        <taxon>Bacteria</taxon>
        <taxon>Bacillati</taxon>
        <taxon>Bacillota</taxon>
        <taxon>Negativicutes</taxon>
        <taxon>Veillonellales</taxon>
        <taxon>Veillonellaceae</taxon>
        <taxon>Megasphaera</taxon>
    </lineage>
</organism>